<feature type="compositionally biased region" description="Basic and acidic residues" evidence="1">
    <location>
        <begin position="85"/>
        <end position="98"/>
    </location>
</feature>
<dbReference type="InterPro" id="IPR001623">
    <property type="entry name" value="DnaJ_domain"/>
</dbReference>
<dbReference type="EMBL" id="CP099418">
    <property type="protein sequence ID" value="USW47353.1"/>
    <property type="molecule type" value="Genomic_DNA"/>
</dbReference>
<dbReference type="PANTHER" id="PTHR24074">
    <property type="entry name" value="CO-CHAPERONE PROTEIN DJLA"/>
    <property type="match status" value="1"/>
</dbReference>
<feature type="domain" description="J" evidence="2">
    <location>
        <begin position="8"/>
        <end position="76"/>
    </location>
</feature>
<sequence length="668" mass="76428">MASPLPPDPYEALGVAKDATSAAIKMAHRKLVLKCHPDKVTDPAEKQAASDKFHKIQSAYEILIDDSRRERYDASVRLAELRKEAMARQSEVRPRAAEGRTSSYRPEPPRSTFSSRGERVAPQYEERRPSYAPDYFDAQPRSTARKESEYAERTSSRRTEAKERPRVSTKSSKESDKERRKEKSRQAEREARRERERKRDPYVEDDSESDAEEHDWKAQRPRQDELPRRSRDSYYDQTPRAQRDSQDSYFDDRSRKMASHTADARDYIMSSRGGTRPRTEERRPSPVRMASSRDRVQYIRGDDGRPAYMRRHPSERPSKESKEDKKKDKESSRKTSSRTPERRSSAEEIEERRPPPLSTSKSSPANIHIPSEKQRATSLQPDSAAMPPPHVRRSETMPYNAASRRAENVPPKSSRATEFTNGEPTPATTPDNQVPPQSKFPYARQYADDTEYSVPEGYRGVQADRARPEYTRTMTGSPPPMKEAMKEPLRDYGPRSRESTYDAMPRVREGARDSPVREAGPRSRDVRESVQPSREESYRDYGAAPHPRMPQRTASARYMERPQPSPLNTRTTSYKYTPTSGGVEPLGGRTAPSRDPSPREGPLYGEVNTTRSPLYRQGDPYARPQRPESIKVQSGYGYGYPTRPNGERPQVSRNNSGGVYHQPQTVRA</sequence>
<dbReference type="InterPro" id="IPR018253">
    <property type="entry name" value="DnaJ_domain_CS"/>
</dbReference>
<name>A0A9Q9AJL6_9PEZI</name>
<protein>
    <submittedName>
        <fullName evidence="3">DnaJ domain, Chaperone J-domain superfamily</fullName>
    </submittedName>
</protein>
<evidence type="ECO:0000256" key="1">
    <source>
        <dbReference type="SAM" id="MobiDB-lite"/>
    </source>
</evidence>
<gene>
    <name evidence="3" type="ORF">Slin15195_G006720</name>
</gene>
<feature type="compositionally biased region" description="Basic and acidic residues" evidence="1">
    <location>
        <begin position="214"/>
        <end position="234"/>
    </location>
</feature>
<feature type="compositionally biased region" description="Acidic residues" evidence="1">
    <location>
        <begin position="203"/>
        <end position="213"/>
    </location>
</feature>
<dbReference type="FunFam" id="1.10.287.110:FF:000073">
    <property type="entry name" value="DnaJ domain protein"/>
    <property type="match status" value="1"/>
</dbReference>
<dbReference type="SMART" id="SM00271">
    <property type="entry name" value="DnaJ"/>
    <property type="match status" value="1"/>
</dbReference>
<feature type="compositionally biased region" description="Basic and acidic residues" evidence="1">
    <location>
        <begin position="483"/>
        <end position="539"/>
    </location>
</feature>
<evidence type="ECO:0000313" key="3">
    <source>
        <dbReference type="EMBL" id="USW47353.1"/>
    </source>
</evidence>
<feature type="compositionally biased region" description="Basic and acidic residues" evidence="1">
    <location>
        <begin position="291"/>
        <end position="305"/>
    </location>
</feature>
<feature type="region of interest" description="Disordered" evidence="1">
    <location>
        <begin position="85"/>
        <end position="668"/>
    </location>
</feature>
<dbReference type="InterPro" id="IPR050817">
    <property type="entry name" value="DjlA_DnaK_co-chaperone"/>
</dbReference>
<dbReference type="Gene3D" id="1.10.287.110">
    <property type="entry name" value="DnaJ domain"/>
    <property type="match status" value="1"/>
</dbReference>
<dbReference type="PRINTS" id="PR00625">
    <property type="entry name" value="JDOMAIN"/>
</dbReference>
<feature type="compositionally biased region" description="Polar residues" evidence="1">
    <location>
        <begin position="414"/>
        <end position="436"/>
    </location>
</feature>
<reference evidence="3" key="1">
    <citation type="submission" date="2022-06" db="EMBL/GenBank/DDBJ databases">
        <title>Complete genome sequences of two strains of the flax pathogen Septoria linicola.</title>
        <authorList>
            <person name="Lapalu N."/>
            <person name="Simon A."/>
            <person name="Demenou B."/>
            <person name="Paumier D."/>
            <person name="Guillot M.-P."/>
            <person name="Gout L."/>
            <person name="Valade R."/>
        </authorList>
    </citation>
    <scope>NUCLEOTIDE SEQUENCE</scope>
    <source>
        <strain evidence="3">SE15195</strain>
    </source>
</reference>
<feature type="compositionally biased region" description="Basic and acidic residues" evidence="1">
    <location>
        <begin position="144"/>
        <end position="202"/>
    </location>
</feature>
<accession>A0A9Q9AJL6</accession>
<evidence type="ECO:0000313" key="4">
    <source>
        <dbReference type="Proteomes" id="UP001056384"/>
    </source>
</evidence>
<keyword evidence="4" id="KW-1185">Reference proteome</keyword>
<dbReference type="Pfam" id="PF00226">
    <property type="entry name" value="DnaJ"/>
    <property type="match status" value="1"/>
</dbReference>
<dbReference type="PROSITE" id="PS00636">
    <property type="entry name" value="DNAJ_1"/>
    <property type="match status" value="1"/>
</dbReference>
<feature type="compositionally biased region" description="Polar residues" evidence="1">
    <location>
        <begin position="566"/>
        <end position="580"/>
    </location>
</feature>
<dbReference type="CDD" id="cd06257">
    <property type="entry name" value="DnaJ"/>
    <property type="match status" value="1"/>
</dbReference>
<dbReference type="InterPro" id="IPR036869">
    <property type="entry name" value="J_dom_sf"/>
</dbReference>
<dbReference type="SUPFAM" id="SSF46565">
    <property type="entry name" value="Chaperone J-domain"/>
    <property type="match status" value="1"/>
</dbReference>
<feature type="compositionally biased region" description="Polar residues" evidence="1">
    <location>
        <begin position="651"/>
        <end position="668"/>
    </location>
</feature>
<feature type="compositionally biased region" description="Basic and acidic residues" evidence="1">
    <location>
        <begin position="116"/>
        <end position="129"/>
    </location>
</feature>
<feature type="compositionally biased region" description="Basic and acidic residues" evidence="1">
    <location>
        <begin position="312"/>
        <end position="354"/>
    </location>
</feature>
<evidence type="ECO:0000259" key="2">
    <source>
        <dbReference type="PROSITE" id="PS50076"/>
    </source>
</evidence>
<feature type="compositionally biased region" description="Basic and acidic residues" evidence="1">
    <location>
        <begin position="241"/>
        <end position="255"/>
    </location>
</feature>
<dbReference type="Proteomes" id="UP001056384">
    <property type="component" value="Chromosome 1"/>
</dbReference>
<dbReference type="PROSITE" id="PS50076">
    <property type="entry name" value="DNAJ_2"/>
    <property type="match status" value="1"/>
</dbReference>
<dbReference type="AlphaFoldDB" id="A0A9Q9AJL6"/>
<proteinExistence type="predicted"/>
<organism evidence="3 4">
    <name type="scientific">Septoria linicola</name>
    <dbReference type="NCBI Taxonomy" id="215465"/>
    <lineage>
        <taxon>Eukaryota</taxon>
        <taxon>Fungi</taxon>
        <taxon>Dikarya</taxon>
        <taxon>Ascomycota</taxon>
        <taxon>Pezizomycotina</taxon>
        <taxon>Dothideomycetes</taxon>
        <taxon>Dothideomycetidae</taxon>
        <taxon>Mycosphaerellales</taxon>
        <taxon>Mycosphaerellaceae</taxon>
        <taxon>Septoria</taxon>
    </lineage>
</organism>